<dbReference type="EMBL" id="MBFS01000170">
    <property type="protein sequence ID" value="PVV04024.1"/>
    <property type="molecule type" value="Genomic_DNA"/>
</dbReference>
<sequence length="448" mass="50380">MVSGTMLPETEISTQVDSGAKEQEAPVALVEGSSRQKPAILSSEKKLKESSTDPAVSEPKSTPNSIKNLTTPAESSKLEGADRQNLGTKENGKENFATKDHQKAVLEENENQKSENSSETHPSQLEDLESKNLENRQEQETFHSRYRYVEATQSDIVRSSQKDKYYTSYIENELLELVNLVFGVRFLMRYKARITKSARLMYLLLTTIKGLPTLGEEYVGIMQFDHGKSEYPSSIKRTFYALCSVFGRDLVMKTAKLFKTSALLNSKINDGMNIAQKFHLGIFYLFGSFYEISKRIFGIRYMKLRELMQGELQSGYEVLGVLMMVQFAVAGARGLKSAFDAAKKFTQSSKNTDDNSTFLPTGIQSTASGDSRIEEKTTTDEMEFCELVCKSEISCDLCLSPITNPTATPCGHVFCWKCIYEWLFTNTSCPFCRQSIKQSHILPIYGYG</sequence>
<protein>
    <recommendedName>
        <fullName evidence="5">RING-type E3 ubiquitin transferase</fullName>
        <ecNumber evidence="5">2.3.2.27</ecNumber>
    </recommendedName>
    <alternativeName>
        <fullName evidence="18">Peroxin-10</fullName>
    </alternativeName>
</protein>
<keyword evidence="16" id="KW-0472">Membrane</keyword>
<dbReference type="Gene3D" id="3.30.40.10">
    <property type="entry name" value="Zinc/RING finger domain, C3HC4 (zinc finger)"/>
    <property type="match status" value="1"/>
</dbReference>
<comment type="pathway">
    <text evidence="3">Protein modification; protein ubiquitination.</text>
</comment>
<dbReference type="Pfam" id="PF04757">
    <property type="entry name" value="Pex2_Pex12"/>
    <property type="match status" value="1"/>
</dbReference>
<evidence type="ECO:0000313" key="23">
    <source>
        <dbReference type="Proteomes" id="UP000245609"/>
    </source>
</evidence>
<dbReference type="STRING" id="133381.A0A2T9ZHG7"/>
<evidence type="ECO:0000256" key="15">
    <source>
        <dbReference type="ARBA" id="ARBA00022989"/>
    </source>
</evidence>
<comment type="caution">
    <text evidence="22">The sequence shown here is derived from an EMBL/GenBank/DDBJ whole genome shotgun (WGS) entry which is preliminary data.</text>
</comment>
<name>A0A2T9ZHG7_9FUNG</name>
<dbReference type="GO" id="GO:0016567">
    <property type="term" value="P:protein ubiquitination"/>
    <property type="evidence" value="ECO:0007669"/>
    <property type="project" value="UniProtKB-ARBA"/>
</dbReference>
<feature type="compositionally biased region" description="Basic and acidic residues" evidence="20">
    <location>
        <begin position="128"/>
        <end position="139"/>
    </location>
</feature>
<dbReference type="GO" id="GO:0016562">
    <property type="term" value="P:protein import into peroxisome matrix, receptor recycling"/>
    <property type="evidence" value="ECO:0007669"/>
    <property type="project" value="UniProtKB-ARBA"/>
</dbReference>
<evidence type="ECO:0000256" key="5">
    <source>
        <dbReference type="ARBA" id="ARBA00012483"/>
    </source>
</evidence>
<keyword evidence="9" id="KW-0812">Transmembrane</keyword>
<reference evidence="22 23" key="1">
    <citation type="journal article" date="2018" name="MBio">
        <title>Comparative Genomics Reveals the Core Gene Toolbox for the Fungus-Insect Symbiosis.</title>
        <authorList>
            <person name="Wang Y."/>
            <person name="Stata M."/>
            <person name="Wang W."/>
            <person name="Stajich J.E."/>
            <person name="White M.M."/>
            <person name="Moncalvo J.M."/>
        </authorList>
    </citation>
    <scope>NUCLEOTIDE SEQUENCE [LARGE SCALE GENOMIC DNA]</scope>
    <source>
        <strain evidence="22 23">SC-DP-2</strain>
    </source>
</reference>
<dbReference type="EC" id="2.3.2.27" evidence="5"/>
<evidence type="ECO:0000256" key="6">
    <source>
        <dbReference type="ARBA" id="ARBA00022448"/>
    </source>
</evidence>
<evidence type="ECO:0000256" key="3">
    <source>
        <dbReference type="ARBA" id="ARBA00004906"/>
    </source>
</evidence>
<keyword evidence="23" id="KW-1185">Reference proteome</keyword>
<dbReference type="PROSITE" id="PS00518">
    <property type="entry name" value="ZF_RING_1"/>
    <property type="match status" value="1"/>
</dbReference>
<dbReference type="PROSITE" id="PS50089">
    <property type="entry name" value="ZF_RING_2"/>
    <property type="match status" value="1"/>
</dbReference>
<evidence type="ECO:0000256" key="11">
    <source>
        <dbReference type="ARBA" id="ARBA00022771"/>
    </source>
</evidence>
<proteinExistence type="inferred from homology"/>
<keyword evidence="7" id="KW-0962">Peroxisome biogenesis</keyword>
<evidence type="ECO:0000256" key="16">
    <source>
        <dbReference type="ARBA" id="ARBA00023136"/>
    </source>
</evidence>
<keyword evidence="17" id="KW-0576">Peroxisome</keyword>
<gene>
    <name evidence="22" type="ORF">BB560_001487</name>
</gene>
<evidence type="ECO:0000256" key="13">
    <source>
        <dbReference type="ARBA" id="ARBA00022833"/>
    </source>
</evidence>
<dbReference type="PANTHER" id="PTHR23350:SF0">
    <property type="entry name" value="PEROXISOME BIOGENESIS FACTOR 10"/>
    <property type="match status" value="1"/>
</dbReference>
<dbReference type="GO" id="GO:0008270">
    <property type="term" value="F:zinc ion binding"/>
    <property type="evidence" value="ECO:0007669"/>
    <property type="project" value="UniProtKB-KW"/>
</dbReference>
<evidence type="ECO:0000256" key="9">
    <source>
        <dbReference type="ARBA" id="ARBA00022692"/>
    </source>
</evidence>
<evidence type="ECO:0000256" key="17">
    <source>
        <dbReference type="ARBA" id="ARBA00023140"/>
    </source>
</evidence>
<keyword evidence="15" id="KW-1133">Transmembrane helix</keyword>
<keyword evidence="13" id="KW-0862">Zinc</keyword>
<dbReference type="SMART" id="SM00184">
    <property type="entry name" value="RING"/>
    <property type="match status" value="1"/>
</dbReference>
<comment type="catalytic activity">
    <reaction evidence="1">
        <text>S-ubiquitinyl-[E2 ubiquitin-conjugating enzyme]-L-cysteine + [acceptor protein]-L-lysine = [E2 ubiquitin-conjugating enzyme]-L-cysteine + N(6)-ubiquitinyl-[acceptor protein]-L-lysine.</text>
        <dbReference type="EC" id="2.3.2.27"/>
    </reaction>
</comment>
<accession>A0A2T9ZHG7</accession>
<dbReference type="GO" id="GO:0061630">
    <property type="term" value="F:ubiquitin protein ligase activity"/>
    <property type="evidence" value="ECO:0007669"/>
    <property type="project" value="UniProtKB-EC"/>
</dbReference>
<keyword evidence="12" id="KW-0833">Ubl conjugation pathway</keyword>
<evidence type="ECO:0000256" key="10">
    <source>
        <dbReference type="ARBA" id="ARBA00022723"/>
    </source>
</evidence>
<keyword evidence="6" id="KW-0813">Transport</keyword>
<feature type="compositionally biased region" description="Basic and acidic residues" evidence="20">
    <location>
        <begin position="90"/>
        <end position="118"/>
    </location>
</feature>
<organism evidence="22 23">
    <name type="scientific">Smittium megazygosporum</name>
    <dbReference type="NCBI Taxonomy" id="133381"/>
    <lineage>
        <taxon>Eukaryota</taxon>
        <taxon>Fungi</taxon>
        <taxon>Fungi incertae sedis</taxon>
        <taxon>Zoopagomycota</taxon>
        <taxon>Kickxellomycotina</taxon>
        <taxon>Harpellomycetes</taxon>
        <taxon>Harpellales</taxon>
        <taxon>Legeriomycetaceae</taxon>
        <taxon>Smittium</taxon>
    </lineage>
</organism>
<dbReference type="Pfam" id="PF13639">
    <property type="entry name" value="zf-RING_2"/>
    <property type="match status" value="1"/>
</dbReference>
<comment type="subcellular location">
    <subcellularLocation>
        <location evidence="2">Peroxisome membrane</location>
        <topology evidence="2">Multi-pass membrane protein</topology>
    </subcellularLocation>
</comment>
<evidence type="ECO:0000256" key="7">
    <source>
        <dbReference type="ARBA" id="ARBA00022593"/>
    </source>
</evidence>
<dbReference type="InterPro" id="IPR001841">
    <property type="entry name" value="Znf_RING"/>
</dbReference>
<evidence type="ECO:0000313" key="22">
    <source>
        <dbReference type="EMBL" id="PVV04024.1"/>
    </source>
</evidence>
<evidence type="ECO:0000256" key="19">
    <source>
        <dbReference type="PROSITE-ProRule" id="PRU00175"/>
    </source>
</evidence>
<dbReference type="Proteomes" id="UP000245609">
    <property type="component" value="Unassembled WGS sequence"/>
</dbReference>
<dbReference type="SUPFAM" id="SSF57850">
    <property type="entry name" value="RING/U-box"/>
    <property type="match status" value="1"/>
</dbReference>
<feature type="region of interest" description="Disordered" evidence="20">
    <location>
        <begin position="1"/>
        <end position="139"/>
    </location>
</feature>
<dbReference type="InterPro" id="IPR006845">
    <property type="entry name" value="Pex_N"/>
</dbReference>
<dbReference type="OrthoDB" id="6270329at2759"/>
<evidence type="ECO:0000256" key="2">
    <source>
        <dbReference type="ARBA" id="ARBA00004585"/>
    </source>
</evidence>
<evidence type="ECO:0000256" key="1">
    <source>
        <dbReference type="ARBA" id="ARBA00000900"/>
    </source>
</evidence>
<evidence type="ECO:0000256" key="4">
    <source>
        <dbReference type="ARBA" id="ARBA00008704"/>
    </source>
</evidence>
<keyword evidence="11 19" id="KW-0863">Zinc-finger</keyword>
<evidence type="ECO:0000256" key="12">
    <source>
        <dbReference type="ARBA" id="ARBA00022786"/>
    </source>
</evidence>
<keyword evidence="14" id="KW-0653">Protein transport</keyword>
<evidence type="ECO:0000259" key="21">
    <source>
        <dbReference type="PROSITE" id="PS50089"/>
    </source>
</evidence>
<dbReference type="CDD" id="cd16527">
    <property type="entry name" value="RING-HC_PEX10"/>
    <property type="match status" value="1"/>
</dbReference>
<evidence type="ECO:0000256" key="14">
    <source>
        <dbReference type="ARBA" id="ARBA00022927"/>
    </source>
</evidence>
<dbReference type="InterPro" id="IPR025654">
    <property type="entry name" value="PEX2/10"/>
</dbReference>
<evidence type="ECO:0000256" key="18">
    <source>
        <dbReference type="ARBA" id="ARBA00041230"/>
    </source>
</evidence>
<dbReference type="PANTHER" id="PTHR23350">
    <property type="entry name" value="PEROXISOME ASSEMBLY PROTEIN 10"/>
    <property type="match status" value="1"/>
</dbReference>
<dbReference type="AlphaFoldDB" id="A0A2T9ZHG7"/>
<feature type="domain" description="RING-type" evidence="21">
    <location>
        <begin position="395"/>
        <end position="433"/>
    </location>
</feature>
<keyword evidence="10" id="KW-0479">Metal-binding</keyword>
<dbReference type="InterPro" id="IPR013083">
    <property type="entry name" value="Znf_RING/FYVE/PHD"/>
</dbReference>
<keyword evidence="8" id="KW-0808">Transferase</keyword>
<dbReference type="GO" id="GO:0005778">
    <property type="term" value="C:peroxisomal membrane"/>
    <property type="evidence" value="ECO:0007669"/>
    <property type="project" value="UniProtKB-SubCell"/>
</dbReference>
<comment type="similarity">
    <text evidence="4">Belongs to the pex2/pex10/pex12 family.</text>
</comment>
<evidence type="ECO:0000256" key="20">
    <source>
        <dbReference type="SAM" id="MobiDB-lite"/>
    </source>
</evidence>
<feature type="compositionally biased region" description="Polar residues" evidence="20">
    <location>
        <begin position="59"/>
        <end position="74"/>
    </location>
</feature>
<evidence type="ECO:0000256" key="8">
    <source>
        <dbReference type="ARBA" id="ARBA00022679"/>
    </source>
</evidence>
<dbReference type="InterPro" id="IPR017907">
    <property type="entry name" value="Znf_RING_CS"/>
</dbReference>